<dbReference type="AntiFam" id="ANF00095">
    <property type="entry name" value="Shadow ORF (opposite ABC transporters)"/>
</dbReference>
<dbReference type="EMBL" id="FMAE01000005">
    <property type="protein sequence ID" value="SCB34453.1"/>
    <property type="molecule type" value="Genomic_DNA"/>
</dbReference>
<dbReference type="AlphaFoldDB" id="A0A1C3W346"/>
<proteinExistence type="predicted"/>
<evidence type="ECO:0000313" key="1">
    <source>
        <dbReference type="EMBL" id="SCB34453.1"/>
    </source>
</evidence>
<gene>
    <name evidence="1" type="ORF">GA0061099_1005182</name>
</gene>
<protein>
    <submittedName>
        <fullName evidence="1">Uncharacterized protein</fullName>
    </submittedName>
</protein>
<accession>A0A1C3W346</accession>
<reference evidence="1 2" key="1">
    <citation type="submission" date="2016-08" db="EMBL/GenBank/DDBJ databases">
        <authorList>
            <person name="Seilhamer J.J."/>
        </authorList>
    </citation>
    <scope>NUCLEOTIDE SEQUENCE [LARGE SCALE GENOMIC DNA]</scope>
    <source>
        <strain evidence="1 2">CCBAU 10071</strain>
    </source>
</reference>
<name>A0A1C3W346_9BRAD</name>
<sequence length="280" mass="30479">MHGIGEQLVARRLLDDAAGIHHRDAVAILRDDAEVVADQHHGHAELAADRGEQLQDLCLNGGIERSGRLVRDQEIGIPGQRHRDHDALDLAAGEFVRIGLEPAASVGNADEIKQPPRLRLHGVALEIAMQRQRFAKLPADGQHRVERARRILEDHGDAPAPDLIELGGRRAENLAPVEPHRARDLRMARQQPQRGEPGHRFAGAGLADEADGLALLQGNVDAAQDRHAIEADAQVLDADQRLHLQTSKLPARKSIAKAGAAFHLIDFGLAVKVAFWCSTV</sequence>
<dbReference type="Proteomes" id="UP000183174">
    <property type="component" value="Unassembled WGS sequence"/>
</dbReference>
<evidence type="ECO:0000313" key="2">
    <source>
        <dbReference type="Proteomes" id="UP000183174"/>
    </source>
</evidence>
<organism evidence="1 2">
    <name type="scientific">Bradyrhizobium yuanmingense</name>
    <dbReference type="NCBI Taxonomy" id="108015"/>
    <lineage>
        <taxon>Bacteria</taxon>
        <taxon>Pseudomonadati</taxon>
        <taxon>Pseudomonadota</taxon>
        <taxon>Alphaproteobacteria</taxon>
        <taxon>Hyphomicrobiales</taxon>
        <taxon>Nitrobacteraceae</taxon>
        <taxon>Bradyrhizobium</taxon>
    </lineage>
</organism>
<dbReference type="AntiFam" id="ANF00142">
    <property type="entry name" value="Shadow ORF (opposite yadG)"/>
</dbReference>